<dbReference type="AlphaFoldDB" id="A0A5B7IMS8"/>
<dbReference type="Proteomes" id="UP000324222">
    <property type="component" value="Unassembled WGS sequence"/>
</dbReference>
<comment type="caution">
    <text evidence="2">The sequence shown here is derived from an EMBL/GenBank/DDBJ whole genome shotgun (WGS) entry which is preliminary data.</text>
</comment>
<feature type="compositionally biased region" description="Acidic residues" evidence="1">
    <location>
        <begin position="66"/>
        <end position="86"/>
    </location>
</feature>
<proteinExistence type="predicted"/>
<accession>A0A5B7IMS8</accession>
<feature type="compositionally biased region" description="Basic residues" evidence="1">
    <location>
        <begin position="49"/>
        <end position="58"/>
    </location>
</feature>
<sequence length="116" mass="13458">MSVLSNAFFVATSRRRKNKSSSSESESENEDIRQQLHPVHRSKKENLRRSSRVPHRNTKNVQQCSDDSEENEEENELPSDASEEMEDSKPAPRQPLTVSNSQPSRRSRRNHNQKKN</sequence>
<dbReference type="OrthoDB" id="436262at2759"/>
<organism evidence="2 3">
    <name type="scientific">Portunus trituberculatus</name>
    <name type="common">Swimming crab</name>
    <name type="synonym">Neptunus trituberculatus</name>
    <dbReference type="NCBI Taxonomy" id="210409"/>
    <lineage>
        <taxon>Eukaryota</taxon>
        <taxon>Metazoa</taxon>
        <taxon>Ecdysozoa</taxon>
        <taxon>Arthropoda</taxon>
        <taxon>Crustacea</taxon>
        <taxon>Multicrustacea</taxon>
        <taxon>Malacostraca</taxon>
        <taxon>Eumalacostraca</taxon>
        <taxon>Eucarida</taxon>
        <taxon>Decapoda</taxon>
        <taxon>Pleocyemata</taxon>
        <taxon>Brachyura</taxon>
        <taxon>Eubrachyura</taxon>
        <taxon>Portunoidea</taxon>
        <taxon>Portunidae</taxon>
        <taxon>Portuninae</taxon>
        <taxon>Portunus</taxon>
    </lineage>
</organism>
<keyword evidence="3" id="KW-1185">Reference proteome</keyword>
<evidence type="ECO:0000256" key="1">
    <source>
        <dbReference type="SAM" id="MobiDB-lite"/>
    </source>
</evidence>
<gene>
    <name evidence="2" type="ORF">E2C01_078380</name>
</gene>
<evidence type="ECO:0000313" key="2">
    <source>
        <dbReference type="EMBL" id="MPC83665.1"/>
    </source>
</evidence>
<reference evidence="2 3" key="1">
    <citation type="submission" date="2019-05" db="EMBL/GenBank/DDBJ databases">
        <title>Another draft genome of Portunus trituberculatus and its Hox gene families provides insights of decapod evolution.</title>
        <authorList>
            <person name="Jeong J.-H."/>
            <person name="Song I."/>
            <person name="Kim S."/>
            <person name="Choi T."/>
            <person name="Kim D."/>
            <person name="Ryu S."/>
            <person name="Kim W."/>
        </authorList>
    </citation>
    <scope>NUCLEOTIDE SEQUENCE [LARGE SCALE GENOMIC DNA]</scope>
    <source>
        <tissue evidence="2">Muscle</tissue>
    </source>
</reference>
<feature type="region of interest" description="Disordered" evidence="1">
    <location>
        <begin position="1"/>
        <end position="116"/>
    </location>
</feature>
<feature type="compositionally biased region" description="Basic residues" evidence="1">
    <location>
        <begin position="105"/>
        <end position="116"/>
    </location>
</feature>
<name>A0A5B7IMS8_PORTR</name>
<dbReference type="EMBL" id="VSRR010063103">
    <property type="protein sequence ID" value="MPC83665.1"/>
    <property type="molecule type" value="Genomic_DNA"/>
</dbReference>
<evidence type="ECO:0000313" key="3">
    <source>
        <dbReference type="Proteomes" id="UP000324222"/>
    </source>
</evidence>
<protein>
    <submittedName>
        <fullName evidence="2">Uncharacterized protein</fullName>
    </submittedName>
</protein>